<feature type="compositionally biased region" description="Low complexity" evidence="1">
    <location>
        <begin position="15"/>
        <end position="34"/>
    </location>
</feature>
<proteinExistence type="predicted"/>
<comment type="caution">
    <text evidence="2">The sequence shown here is derived from an EMBL/GenBank/DDBJ whole genome shotgun (WGS) entry which is preliminary data.</text>
</comment>
<sequence length="84" mass="9061">MAKDGSEVTNRPLPSLSANNSQASASVKASTSKKVLPEDQSKNAVLLKTPTVTQNTSSRLLMSRKPEEIGKAPPRKKGEDRKSR</sequence>
<feature type="region of interest" description="Disordered" evidence="1">
    <location>
        <begin position="1"/>
        <end position="84"/>
    </location>
</feature>
<dbReference type="AlphaFoldDB" id="A0A8K0DMP2"/>
<organism evidence="2 3">
    <name type="scientific">Ignelater luminosus</name>
    <name type="common">Cucubano</name>
    <name type="synonym">Pyrophorus luminosus</name>
    <dbReference type="NCBI Taxonomy" id="2038154"/>
    <lineage>
        <taxon>Eukaryota</taxon>
        <taxon>Metazoa</taxon>
        <taxon>Ecdysozoa</taxon>
        <taxon>Arthropoda</taxon>
        <taxon>Hexapoda</taxon>
        <taxon>Insecta</taxon>
        <taxon>Pterygota</taxon>
        <taxon>Neoptera</taxon>
        <taxon>Endopterygota</taxon>
        <taxon>Coleoptera</taxon>
        <taxon>Polyphaga</taxon>
        <taxon>Elateriformia</taxon>
        <taxon>Elateroidea</taxon>
        <taxon>Elateridae</taxon>
        <taxon>Agrypninae</taxon>
        <taxon>Pyrophorini</taxon>
        <taxon>Ignelater</taxon>
    </lineage>
</organism>
<feature type="compositionally biased region" description="Polar residues" evidence="1">
    <location>
        <begin position="50"/>
        <end position="60"/>
    </location>
</feature>
<protein>
    <submittedName>
        <fullName evidence="2">Uncharacterized protein</fullName>
    </submittedName>
</protein>
<reference evidence="2" key="1">
    <citation type="submission" date="2019-08" db="EMBL/GenBank/DDBJ databases">
        <title>The genome of the North American firefly Photinus pyralis.</title>
        <authorList>
            <consortium name="Photinus pyralis genome working group"/>
            <person name="Fallon T.R."/>
            <person name="Sander Lower S.E."/>
            <person name="Weng J.-K."/>
        </authorList>
    </citation>
    <scope>NUCLEOTIDE SEQUENCE</scope>
    <source>
        <strain evidence="2">TRF0915ILg1</strain>
        <tissue evidence="2">Whole body</tissue>
    </source>
</reference>
<accession>A0A8K0DMP2</accession>
<dbReference type="Proteomes" id="UP000801492">
    <property type="component" value="Unassembled WGS sequence"/>
</dbReference>
<name>A0A8K0DMP2_IGNLU</name>
<keyword evidence="3" id="KW-1185">Reference proteome</keyword>
<feature type="compositionally biased region" description="Basic and acidic residues" evidence="1">
    <location>
        <begin position="64"/>
        <end position="84"/>
    </location>
</feature>
<gene>
    <name evidence="2" type="ORF">ILUMI_00010</name>
</gene>
<evidence type="ECO:0000256" key="1">
    <source>
        <dbReference type="SAM" id="MobiDB-lite"/>
    </source>
</evidence>
<evidence type="ECO:0000313" key="3">
    <source>
        <dbReference type="Proteomes" id="UP000801492"/>
    </source>
</evidence>
<evidence type="ECO:0000313" key="2">
    <source>
        <dbReference type="EMBL" id="KAF2906172.1"/>
    </source>
</evidence>
<dbReference type="EMBL" id="VTPC01000006">
    <property type="protein sequence ID" value="KAF2906172.1"/>
    <property type="molecule type" value="Genomic_DNA"/>
</dbReference>